<reference evidence="2 3" key="1">
    <citation type="submission" date="2013-12" db="EMBL/GenBank/DDBJ databases">
        <authorList>
            <consortium name="DOE Joint Genome Institute"/>
            <person name="Muyzer G."/>
            <person name="Huntemann M."/>
            <person name="Han J."/>
            <person name="Chen A."/>
            <person name="Kyrpides N."/>
            <person name="Mavromatis K."/>
            <person name="Markowitz V."/>
            <person name="Palaniappan K."/>
            <person name="Ivanova N."/>
            <person name="Schaumberg A."/>
            <person name="Pati A."/>
            <person name="Liolios K."/>
            <person name="Nordberg H.P."/>
            <person name="Cantor M.N."/>
            <person name="Hua S.X."/>
            <person name="Woyke T."/>
        </authorList>
    </citation>
    <scope>NUCLEOTIDE SEQUENCE [LARGE SCALE GENOMIC DNA]</scope>
    <source>
        <strain evidence="2 3">ARh 1</strain>
    </source>
</reference>
<accession>W0DT01</accession>
<protein>
    <submittedName>
        <fullName evidence="2">Uncharacterized protein</fullName>
    </submittedName>
</protein>
<feature type="transmembrane region" description="Helical" evidence="1">
    <location>
        <begin position="6"/>
        <end position="30"/>
    </location>
</feature>
<dbReference type="RefSeq" id="WP_006747315.1">
    <property type="nucleotide sequence ID" value="NZ_CP007029.1"/>
</dbReference>
<dbReference type="HOGENOM" id="CLU_3297909_0_0_6"/>
<keyword evidence="1" id="KW-0812">Transmembrane</keyword>
<dbReference type="Proteomes" id="UP000005289">
    <property type="component" value="Chromosome"/>
</dbReference>
<dbReference type="AlphaFoldDB" id="W0DT01"/>
<evidence type="ECO:0000256" key="1">
    <source>
        <dbReference type="SAM" id="Phobius"/>
    </source>
</evidence>
<keyword evidence="1" id="KW-0472">Membrane</keyword>
<dbReference type="KEGG" id="tti:THITH_09690"/>
<organism evidence="2 3">
    <name type="scientific">Thioalkalivibrio paradoxus ARh 1</name>
    <dbReference type="NCBI Taxonomy" id="713585"/>
    <lineage>
        <taxon>Bacteria</taxon>
        <taxon>Pseudomonadati</taxon>
        <taxon>Pseudomonadota</taxon>
        <taxon>Gammaproteobacteria</taxon>
        <taxon>Chromatiales</taxon>
        <taxon>Ectothiorhodospiraceae</taxon>
        <taxon>Thioalkalivibrio</taxon>
    </lineage>
</organism>
<gene>
    <name evidence="2" type="ORF">THITH_09690</name>
</gene>
<keyword evidence="3" id="KW-1185">Reference proteome</keyword>
<evidence type="ECO:0000313" key="3">
    <source>
        <dbReference type="Proteomes" id="UP000005289"/>
    </source>
</evidence>
<evidence type="ECO:0000313" key="2">
    <source>
        <dbReference type="EMBL" id="AHF00109.1"/>
    </source>
</evidence>
<proteinExistence type="predicted"/>
<dbReference type="EMBL" id="CP007029">
    <property type="protein sequence ID" value="AHF00109.1"/>
    <property type="molecule type" value="Genomic_DNA"/>
</dbReference>
<sequence>MEYGDVIVYLTIAALGASVLVIVGLLLFLVKKSMGGPPGS</sequence>
<name>W0DT01_9GAMM</name>
<keyword evidence="1" id="KW-1133">Transmembrane helix</keyword>